<dbReference type="OrthoDB" id="3265692at2759"/>
<feature type="compositionally biased region" description="Polar residues" evidence="1">
    <location>
        <begin position="1"/>
        <end position="12"/>
    </location>
</feature>
<protein>
    <submittedName>
        <fullName evidence="2">Uncharacterized protein</fullName>
    </submittedName>
</protein>
<name>A0A409W6W5_9AGAR</name>
<dbReference type="InParanoid" id="A0A409W6W5"/>
<gene>
    <name evidence="2" type="ORF">CVT26_003887</name>
</gene>
<sequence length="227" mass="24344">MASTSADGSSSPRPKAAARLLHSVKRTLSPTSGPRRRHTEYPKSGMRSTNEEFRPAASSQPFRDPDPAASRPTIEQIAMGLHRSRTPHLRPLSPSSYSFPQRNSTSHSGNPYDNPHRATPVVLPPPPSRSSMKKPSTSSSSSPVVTPPFSSTSSTTATSVSPSSSQSPRSFAAIKFRMSRLLPTRSSSAPSSMMSSTMSSPRTSTSDFPAPKKAVRFTTEEPEDGES</sequence>
<feature type="compositionally biased region" description="Low complexity" evidence="1">
    <location>
        <begin position="179"/>
        <end position="206"/>
    </location>
</feature>
<reference evidence="2 3" key="1">
    <citation type="journal article" date="2018" name="Evol. Lett.">
        <title>Horizontal gene cluster transfer increased hallucinogenic mushroom diversity.</title>
        <authorList>
            <person name="Reynolds H.T."/>
            <person name="Vijayakumar V."/>
            <person name="Gluck-Thaler E."/>
            <person name="Korotkin H.B."/>
            <person name="Matheny P.B."/>
            <person name="Slot J.C."/>
        </authorList>
    </citation>
    <scope>NUCLEOTIDE SEQUENCE [LARGE SCALE GENOMIC DNA]</scope>
    <source>
        <strain evidence="2 3">SRW20</strain>
    </source>
</reference>
<keyword evidence="3" id="KW-1185">Reference proteome</keyword>
<evidence type="ECO:0000256" key="1">
    <source>
        <dbReference type="SAM" id="MobiDB-lite"/>
    </source>
</evidence>
<comment type="caution">
    <text evidence="2">The sequence shown here is derived from an EMBL/GenBank/DDBJ whole genome shotgun (WGS) entry which is preliminary data.</text>
</comment>
<proteinExistence type="predicted"/>
<feature type="region of interest" description="Disordered" evidence="1">
    <location>
        <begin position="1"/>
        <end position="227"/>
    </location>
</feature>
<dbReference type="Proteomes" id="UP000284706">
    <property type="component" value="Unassembled WGS sequence"/>
</dbReference>
<dbReference type="AlphaFoldDB" id="A0A409W6W5"/>
<feature type="compositionally biased region" description="Polar residues" evidence="1">
    <location>
        <begin position="93"/>
        <end position="111"/>
    </location>
</feature>
<feature type="compositionally biased region" description="Low complexity" evidence="1">
    <location>
        <begin position="129"/>
        <end position="170"/>
    </location>
</feature>
<organism evidence="2 3">
    <name type="scientific">Gymnopilus dilepis</name>
    <dbReference type="NCBI Taxonomy" id="231916"/>
    <lineage>
        <taxon>Eukaryota</taxon>
        <taxon>Fungi</taxon>
        <taxon>Dikarya</taxon>
        <taxon>Basidiomycota</taxon>
        <taxon>Agaricomycotina</taxon>
        <taxon>Agaricomycetes</taxon>
        <taxon>Agaricomycetidae</taxon>
        <taxon>Agaricales</taxon>
        <taxon>Agaricineae</taxon>
        <taxon>Hymenogastraceae</taxon>
        <taxon>Gymnopilus</taxon>
    </lineage>
</organism>
<dbReference type="EMBL" id="NHYE01005351">
    <property type="protein sequence ID" value="PPQ74289.1"/>
    <property type="molecule type" value="Genomic_DNA"/>
</dbReference>
<evidence type="ECO:0000313" key="2">
    <source>
        <dbReference type="EMBL" id="PPQ74289.1"/>
    </source>
</evidence>
<evidence type="ECO:0000313" key="3">
    <source>
        <dbReference type="Proteomes" id="UP000284706"/>
    </source>
</evidence>
<accession>A0A409W6W5</accession>